<keyword evidence="6" id="KW-0472">Membrane</keyword>
<gene>
    <name evidence="8" type="ORF">UT78_C0011G0003</name>
</gene>
<dbReference type="EMBL" id="LBYC01000011">
    <property type="protein sequence ID" value="KKR42962.1"/>
    <property type="molecule type" value="Genomic_DNA"/>
</dbReference>
<dbReference type="InterPro" id="IPR042175">
    <property type="entry name" value="Cell/Rod_MreC_2"/>
</dbReference>
<name>A0A0G0TY95_9BACT</name>
<dbReference type="Proteomes" id="UP000034301">
    <property type="component" value="Unassembled WGS sequence"/>
</dbReference>
<keyword evidence="6" id="KW-0812">Transmembrane</keyword>
<evidence type="ECO:0000256" key="6">
    <source>
        <dbReference type="SAM" id="Phobius"/>
    </source>
</evidence>
<feature type="transmembrane region" description="Helical" evidence="6">
    <location>
        <begin position="14"/>
        <end position="30"/>
    </location>
</feature>
<dbReference type="InterPro" id="IPR042177">
    <property type="entry name" value="Cell/Rod_1"/>
</dbReference>
<evidence type="ECO:0000313" key="9">
    <source>
        <dbReference type="Proteomes" id="UP000034301"/>
    </source>
</evidence>
<dbReference type="Gene3D" id="2.40.10.340">
    <property type="entry name" value="Rod shape-determining protein MreC, domain 1"/>
    <property type="match status" value="1"/>
</dbReference>
<evidence type="ECO:0000256" key="3">
    <source>
        <dbReference type="ARBA" id="ARBA00022960"/>
    </source>
</evidence>
<evidence type="ECO:0000259" key="7">
    <source>
        <dbReference type="Pfam" id="PF04085"/>
    </source>
</evidence>
<dbReference type="InterPro" id="IPR055342">
    <property type="entry name" value="MreC_beta-barrel_core"/>
</dbReference>
<dbReference type="Gene3D" id="2.40.10.350">
    <property type="entry name" value="Rod shape-determining protein MreC, domain 2"/>
    <property type="match status" value="1"/>
</dbReference>
<feature type="coiled-coil region" evidence="5">
    <location>
        <begin position="70"/>
        <end position="97"/>
    </location>
</feature>
<dbReference type="GO" id="GO:0005886">
    <property type="term" value="C:plasma membrane"/>
    <property type="evidence" value="ECO:0007669"/>
    <property type="project" value="TreeGrafter"/>
</dbReference>
<evidence type="ECO:0000256" key="4">
    <source>
        <dbReference type="ARBA" id="ARBA00032089"/>
    </source>
</evidence>
<keyword evidence="5" id="KW-0175">Coiled coil</keyword>
<dbReference type="AlphaFoldDB" id="A0A0G0TY95"/>
<keyword evidence="6" id="KW-1133">Transmembrane helix</keyword>
<dbReference type="GO" id="GO:0008360">
    <property type="term" value="P:regulation of cell shape"/>
    <property type="evidence" value="ECO:0007669"/>
    <property type="project" value="UniProtKB-KW"/>
</dbReference>
<dbReference type="Pfam" id="PF04085">
    <property type="entry name" value="MreC"/>
    <property type="match status" value="1"/>
</dbReference>
<organism evidence="8 9">
    <name type="scientific">Candidatus Nomurabacteria bacterium GW2011_GWF2_40_12</name>
    <dbReference type="NCBI Taxonomy" id="1618776"/>
    <lineage>
        <taxon>Bacteria</taxon>
        <taxon>Candidatus Nomuraibacteriota</taxon>
    </lineage>
</organism>
<accession>A0A0G0TY95</accession>
<comment type="caution">
    <text evidence="8">The sequence shown here is derived from an EMBL/GenBank/DDBJ whole genome shotgun (WGS) entry which is preliminary data.</text>
</comment>
<evidence type="ECO:0000256" key="1">
    <source>
        <dbReference type="ARBA" id="ARBA00009369"/>
    </source>
</evidence>
<feature type="domain" description="Rod shape-determining protein MreC beta-barrel core" evidence="7">
    <location>
        <begin position="124"/>
        <end position="268"/>
    </location>
</feature>
<keyword evidence="3" id="KW-0133">Cell shape</keyword>
<sequence>MSYLLDKKEKRKRFLRITIGVITFLILFYFRSGIFGGFSSVSQGFFRPVLVLGNGVGGRFKNLGAYFAWKNSLSLQNESLQSQLKDEETRILNYNAVLAENESLKETLGRMNTEKSLVLAAILSKPNQSPHDTLVLDVGTARGIKARDMVFAFGNIPMGRIAEVYENSSKVILFSNAGEKTQAIVTTATAGQADKNIFFELVGRGGGNFEMILPRDITLQKGDLVTIPGINPYTLAVVETVISDPRDPFTKALLSSPVNVQELKFVEVEI</sequence>
<proteinExistence type="inferred from homology"/>
<evidence type="ECO:0000313" key="8">
    <source>
        <dbReference type="EMBL" id="KKR42962.1"/>
    </source>
</evidence>
<evidence type="ECO:0000256" key="5">
    <source>
        <dbReference type="SAM" id="Coils"/>
    </source>
</evidence>
<dbReference type="PANTHER" id="PTHR34138:SF1">
    <property type="entry name" value="CELL SHAPE-DETERMINING PROTEIN MREC"/>
    <property type="match status" value="1"/>
</dbReference>
<dbReference type="PANTHER" id="PTHR34138">
    <property type="entry name" value="CELL SHAPE-DETERMINING PROTEIN MREC"/>
    <property type="match status" value="1"/>
</dbReference>
<evidence type="ECO:0000256" key="2">
    <source>
        <dbReference type="ARBA" id="ARBA00013855"/>
    </source>
</evidence>
<dbReference type="InterPro" id="IPR007221">
    <property type="entry name" value="MreC"/>
</dbReference>
<comment type="similarity">
    <text evidence="1">Belongs to the MreC family.</text>
</comment>
<protein>
    <recommendedName>
        <fullName evidence="2">Cell shape-determining protein MreC</fullName>
    </recommendedName>
    <alternativeName>
        <fullName evidence="4">Cell shape protein MreC</fullName>
    </alternativeName>
</protein>
<reference evidence="8 9" key="1">
    <citation type="journal article" date="2015" name="Nature">
        <title>rRNA introns, odd ribosomes, and small enigmatic genomes across a large radiation of phyla.</title>
        <authorList>
            <person name="Brown C.T."/>
            <person name="Hug L.A."/>
            <person name="Thomas B.C."/>
            <person name="Sharon I."/>
            <person name="Castelle C.J."/>
            <person name="Singh A."/>
            <person name="Wilkins M.J."/>
            <person name="Williams K.H."/>
            <person name="Banfield J.F."/>
        </authorList>
    </citation>
    <scope>NUCLEOTIDE SEQUENCE [LARGE SCALE GENOMIC DNA]</scope>
</reference>